<feature type="domain" description="C2H2-type" evidence="2">
    <location>
        <begin position="456"/>
        <end position="478"/>
    </location>
</feature>
<dbReference type="PROSITE" id="PS00028">
    <property type="entry name" value="ZINC_FINGER_C2H2_1"/>
    <property type="match status" value="1"/>
</dbReference>
<keyword evidence="4" id="KW-1185">Reference proteome</keyword>
<dbReference type="Pfam" id="PF12874">
    <property type="entry name" value="zf-met"/>
    <property type="match status" value="3"/>
</dbReference>
<dbReference type="Gene3D" id="3.30.160.60">
    <property type="entry name" value="Classic Zinc Finger"/>
    <property type="match status" value="3"/>
</dbReference>
<dbReference type="SUPFAM" id="SSF57667">
    <property type="entry name" value="beta-beta-alpha zinc fingers"/>
    <property type="match status" value="3"/>
</dbReference>
<dbReference type="InterPro" id="IPR003604">
    <property type="entry name" value="Matrin/U1-like-C_Znf_C2H2"/>
</dbReference>
<evidence type="ECO:0000256" key="1">
    <source>
        <dbReference type="SAM" id="MobiDB-lite"/>
    </source>
</evidence>
<evidence type="ECO:0000313" key="3">
    <source>
        <dbReference type="EMBL" id="KAI3900898.1"/>
    </source>
</evidence>
<dbReference type="InterPro" id="IPR036236">
    <property type="entry name" value="Znf_C2H2_sf"/>
</dbReference>
<dbReference type="AlphaFoldDB" id="A0AAD4SEQ7"/>
<organism evidence="3 4">
    <name type="scientific">Papaver atlanticum</name>
    <dbReference type="NCBI Taxonomy" id="357466"/>
    <lineage>
        <taxon>Eukaryota</taxon>
        <taxon>Viridiplantae</taxon>
        <taxon>Streptophyta</taxon>
        <taxon>Embryophyta</taxon>
        <taxon>Tracheophyta</taxon>
        <taxon>Spermatophyta</taxon>
        <taxon>Magnoliopsida</taxon>
        <taxon>Ranunculales</taxon>
        <taxon>Papaveraceae</taxon>
        <taxon>Papaveroideae</taxon>
        <taxon>Papaver</taxon>
    </lineage>
</organism>
<dbReference type="EMBL" id="JAJJMB010011671">
    <property type="protein sequence ID" value="KAI3900898.1"/>
    <property type="molecule type" value="Genomic_DNA"/>
</dbReference>
<dbReference type="Proteomes" id="UP001202328">
    <property type="component" value="Unassembled WGS sequence"/>
</dbReference>
<name>A0AAD4SEQ7_9MAGN</name>
<evidence type="ECO:0000313" key="4">
    <source>
        <dbReference type="Proteomes" id="UP001202328"/>
    </source>
</evidence>
<dbReference type="SMART" id="SM00451">
    <property type="entry name" value="ZnF_U1"/>
    <property type="match status" value="3"/>
</dbReference>
<proteinExistence type="predicted"/>
<dbReference type="GO" id="GO:0008270">
    <property type="term" value="F:zinc ion binding"/>
    <property type="evidence" value="ECO:0007669"/>
    <property type="project" value="InterPro"/>
</dbReference>
<reference evidence="3" key="1">
    <citation type="submission" date="2022-04" db="EMBL/GenBank/DDBJ databases">
        <title>A functionally conserved STORR gene fusion in Papaver species that diverged 16.8 million years ago.</title>
        <authorList>
            <person name="Catania T."/>
        </authorList>
    </citation>
    <scope>NUCLEOTIDE SEQUENCE</scope>
    <source>
        <strain evidence="3">S-188037</strain>
    </source>
</reference>
<protein>
    <recommendedName>
        <fullName evidence="2">C2H2-type domain-containing protein</fullName>
    </recommendedName>
</protein>
<dbReference type="GO" id="GO:0003676">
    <property type="term" value="F:nucleic acid binding"/>
    <property type="evidence" value="ECO:0007669"/>
    <property type="project" value="InterPro"/>
</dbReference>
<accession>A0AAD4SEQ7</accession>
<dbReference type="PANTHER" id="PTHR47487:SF8">
    <property type="entry name" value="OS08G0270900 PROTEIN"/>
    <property type="match status" value="1"/>
</dbReference>
<gene>
    <name evidence="3" type="ORF">MKW98_026465</name>
</gene>
<feature type="region of interest" description="Disordered" evidence="1">
    <location>
        <begin position="342"/>
        <end position="369"/>
    </location>
</feature>
<dbReference type="PANTHER" id="PTHR47487">
    <property type="entry name" value="OS06G0651300 PROTEIN-RELATED"/>
    <property type="match status" value="1"/>
</dbReference>
<comment type="caution">
    <text evidence="3">The sequence shown here is derived from an EMBL/GenBank/DDBJ whole genome shotgun (WGS) entry which is preliminary data.</text>
</comment>
<dbReference type="InterPro" id="IPR013087">
    <property type="entry name" value="Znf_C2H2_type"/>
</dbReference>
<dbReference type="SMART" id="SM00355">
    <property type="entry name" value="ZnF_C2H2"/>
    <property type="match status" value="3"/>
</dbReference>
<sequence>MDFRFRPDNRNAPSPPYFFPPNSLNNNYFTEQAMRAGYFNDGIVRTDFYSNSDPVREEAIQREIEKRRIREEIIAAELIRRRELEAEVRREMAMERQLGFPLLCNSLDNNLNNQVVDASSSRLHDRFSISLQPEVGSFGRLPFQRHPDAVKITELKPAIPSITGIKRKITAIGVNGFALCSSKKKPQKEWSCALCKVSATSEKGLDSHLQGKKHKAREPGLMRAKGAISLEIEGSGVSKHSDELDLANASSSSVLGDEGKKIPVEKMNDIESVQKDEAANEHKQNGHLQGEEDEDDEAELNMKGVESKDIESSITFAEKPKIDSRCNPIGGKVHIEGSITLPEKPEGSKINSRCNPVGGKMPAKAMKSENSGEAILRKKQNPEDVKKFFKFWCEHCQIGCGSAINMAVHETGKKHMAQIRTLEQDNEDVKLDVRENVKAVVKQKTEDFKEKFKYWCEQCQVGCRTEKMLVSHEKGNKHMARLRVAEQGNVLDEEATENVYGKVDTPATIAAIADAPAEMSNEIVMNDIDGEVDEKREPLTTPTTITAITAATSEMPDDEVMINVGGEVNEQEALADATTMTPVTDATGETSNEEVKERVGEQDILAGIRTTTTTITAITAATSEMPDE</sequence>
<evidence type="ECO:0000259" key="2">
    <source>
        <dbReference type="PROSITE" id="PS00028"/>
    </source>
</evidence>
<feature type="region of interest" description="Disordered" evidence="1">
    <location>
        <begin position="276"/>
        <end position="300"/>
    </location>
</feature>